<proteinExistence type="inferred from homology"/>
<evidence type="ECO:0000313" key="8">
    <source>
        <dbReference type="Proteomes" id="UP000823865"/>
    </source>
</evidence>
<evidence type="ECO:0000313" key="7">
    <source>
        <dbReference type="EMBL" id="MBU3852531.1"/>
    </source>
</evidence>
<dbReference type="Pfam" id="PF00425">
    <property type="entry name" value="Chorismate_bind"/>
    <property type="match status" value="1"/>
</dbReference>
<evidence type="ECO:0000256" key="3">
    <source>
        <dbReference type="ARBA" id="ARBA00012824"/>
    </source>
</evidence>
<organism evidence="7 8">
    <name type="scientific">Candidatus Paraprevotella stercoravium</name>
    <dbReference type="NCBI Taxonomy" id="2838725"/>
    <lineage>
        <taxon>Bacteria</taxon>
        <taxon>Pseudomonadati</taxon>
        <taxon>Bacteroidota</taxon>
        <taxon>Bacteroidia</taxon>
        <taxon>Bacteroidales</taxon>
        <taxon>Prevotellaceae</taxon>
        <taxon>Paraprevotella</taxon>
    </lineage>
</organism>
<evidence type="ECO:0000256" key="5">
    <source>
        <dbReference type="ARBA" id="ARBA00041564"/>
    </source>
</evidence>
<dbReference type="EC" id="5.4.4.2" evidence="3"/>
<name>A0A9E2P0Y7_9BACT</name>
<dbReference type="Gene3D" id="3.60.120.10">
    <property type="entry name" value="Anthranilate synthase"/>
    <property type="match status" value="1"/>
</dbReference>
<dbReference type="InterPro" id="IPR004561">
    <property type="entry name" value="IsoChor_synthase"/>
</dbReference>
<feature type="domain" description="Chorismate-utilising enzyme C-terminal" evidence="6">
    <location>
        <begin position="102"/>
        <end position="347"/>
    </location>
</feature>
<dbReference type="InterPro" id="IPR005801">
    <property type="entry name" value="ADC_synthase"/>
</dbReference>
<dbReference type="Proteomes" id="UP000823865">
    <property type="component" value="Unassembled WGS sequence"/>
</dbReference>
<reference evidence="7" key="1">
    <citation type="journal article" date="2021" name="PeerJ">
        <title>Extensive microbial diversity within the chicken gut microbiome revealed by metagenomics and culture.</title>
        <authorList>
            <person name="Gilroy R."/>
            <person name="Ravi A."/>
            <person name="Getino M."/>
            <person name="Pursley I."/>
            <person name="Horton D.L."/>
            <person name="Alikhan N.F."/>
            <person name="Baker D."/>
            <person name="Gharbi K."/>
            <person name="Hall N."/>
            <person name="Watson M."/>
            <person name="Adriaenssens E.M."/>
            <person name="Foster-Nyarko E."/>
            <person name="Jarju S."/>
            <person name="Secka A."/>
            <person name="Antonio M."/>
            <person name="Oren A."/>
            <person name="Chaudhuri R.R."/>
            <person name="La Ragione R."/>
            <person name="Hildebrand F."/>
            <person name="Pallen M.J."/>
        </authorList>
    </citation>
    <scope>NUCLEOTIDE SEQUENCE</scope>
    <source>
        <strain evidence="7">G3-2149</strain>
    </source>
</reference>
<evidence type="ECO:0000259" key="6">
    <source>
        <dbReference type="Pfam" id="PF00425"/>
    </source>
</evidence>
<keyword evidence="4 7" id="KW-0413">Isomerase</keyword>
<protein>
    <recommendedName>
        <fullName evidence="3">isochorismate synthase</fullName>
        <ecNumber evidence="3">5.4.4.2</ecNumber>
    </recommendedName>
    <alternativeName>
        <fullName evidence="5">Isochorismate mutase</fullName>
    </alternativeName>
</protein>
<comment type="catalytic activity">
    <reaction evidence="1">
        <text>chorismate = isochorismate</text>
        <dbReference type="Rhea" id="RHEA:18985"/>
        <dbReference type="ChEBI" id="CHEBI:29748"/>
        <dbReference type="ChEBI" id="CHEBI:29780"/>
        <dbReference type="EC" id="5.4.4.2"/>
    </reaction>
</comment>
<gene>
    <name evidence="7" type="ORF">H9789_01635</name>
</gene>
<dbReference type="SUPFAM" id="SSF56322">
    <property type="entry name" value="ADC synthase"/>
    <property type="match status" value="1"/>
</dbReference>
<dbReference type="GO" id="GO:0008909">
    <property type="term" value="F:isochorismate synthase activity"/>
    <property type="evidence" value="ECO:0007669"/>
    <property type="project" value="UniProtKB-EC"/>
</dbReference>
<accession>A0A9E2P0Y7</accession>
<dbReference type="EMBL" id="JAHLFU010000026">
    <property type="protein sequence ID" value="MBU3852531.1"/>
    <property type="molecule type" value="Genomic_DNA"/>
</dbReference>
<dbReference type="InterPro" id="IPR015890">
    <property type="entry name" value="Chorismate_C"/>
</dbReference>
<evidence type="ECO:0000256" key="1">
    <source>
        <dbReference type="ARBA" id="ARBA00000799"/>
    </source>
</evidence>
<dbReference type="AlphaFoldDB" id="A0A9E2P0Y7"/>
<comment type="similarity">
    <text evidence="2">Belongs to the isochorismate synthase family.</text>
</comment>
<evidence type="ECO:0000256" key="2">
    <source>
        <dbReference type="ARBA" id="ARBA00005297"/>
    </source>
</evidence>
<dbReference type="PANTHER" id="PTHR42839:SF2">
    <property type="entry name" value="ISOCHORISMATE SYNTHASE ENTC"/>
    <property type="match status" value="1"/>
</dbReference>
<dbReference type="NCBIfam" id="TIGR00543">
    <property type="entry name" value="isochor_syn"/>
    <property type="match status" value="1"/>
</dbReference>
<evidence type="ECO:0000256" key="4">
    <source>
        <dbReference type="ARBA" id="ARBA00023235"/>
    </source>
</evidence>
<reference evidence="7" key="2">
    <citation type="submission" date="2021-04" db="EMBL/GenBank/DDBJ databases">
        <authorList>
            <person name="Gilroy R."/>
        </authorList>
    </citation>
    <scope>NUCLEOTIDE SEQUENCE</scope>
    <source>
        <strain evidence="7">G3-2149</strain>
    </source>
</reference>
<dbReference type="PANTHER" id="PTHR42839">
    <property type="entry name" value="ISOCHORISMATE SYNTHASE ENTC"/>
    <property type="match status" value="1"/>
</dbReference>
<sequence>MIEGNEKEWSNIERWLAQGASFALYRMPQDDVCHGLMQNGAVERLEDISLLNGKAGFVFAPFRIDSQNPLLLLKPEELICFSLKAEQDFDRTIAEEVSPLSESYSACFASFLQELREGECRKLVLSRRARIGREEGFSVLRAFHAACCRFEFSYVYLFYTPETGFWLGCTPEILLSGGQGAYHTVALAGTQSLQQGELPQQWDDKNRAEQNYVTEYILSQLARKGIHAEKNGPYPVRAGALAHLKTDVRFALAAGEGLGDLLKLLHPTPAVCGVPKEKAFQFILEHETTPRTYYTGFLGWLDPQGQTDLYVNLRCMQMLPDAFVLYAGGGILSSSQVEDEWQETEKKMGTMRFVVHHGYAK</sequence>
<comment type="caution">
    <text evidence="7">The sequence shown here is derived from an EMBL/GenBank/DDBJ whole genome shotgun (WGS) entry which is preliminary data.</text>
</comment>